<keyword evidence="3 4" id="KW-0539">Nucleus</keyword>
<dbReference type="PROSITE" id="PS51476">
    <property type="entry name" value="PROTEASOME_BETA_2"/>
    <property type="match status" value="1"/>
</dbReference>
<dbReference type="PIRSF" id="PIRSF001213">
    <property type="entry name" value="Psome_endopept_beta"/>
    <property type="match status" value="1"/>
</dbReference>
<evidence type="ECO:0000256" key="3">
    <source>
        <dbReference type="ARBA" id="ARBA00023242"/>
    </source>
</evidence>
<evidence type="ECO:0000313" key="5">
    <source>
        <dbReference type="EMBL" id="CAD9123565.1"/>
    </source>
</evidence>
<protein>
    <recommendedName>
        <fullName evidence="4">Proteasome subunit beta</fullName>
    </recommendedName>
</protein>
<dbReference type="SUPFAM" id="SSF56235">
    <property type="entry name" value="N-terminal nucleophile aminohydrolases (Ntn hydrolases)"/>
    <property type="match status" value="1"/>
</dbReference>
<keyword evidence="1 4" id="KW-0963">Cytoplasm</keyword>
<evidence type="ECO:0000256" key="2">
    <source>
        <dbReference type="ARBA" id="ARBA00022942"/>
    </source>
</evidence>
<comment type="subcellular location">
    <subcellularLocation>
        <location evidence="4">Cytoplasm</location>
    </subcellularLocation>
    <subcellularLocation>
        <location evidence="4">Nucleus</location>
    </subcellularLocation>
</comment>
<proteinExistence type="inferred from homology"/>
<accession>A0A7S1M756</accession>
<dbReference type="GO" id="GO:0005634">
    <property type="term" value="C:nucleus"/>
    <property type="evidence" value="ECO:0007669"/>
    <property type="project" value="UniProtKB-SubCell"/>
</dbReference>
<dbReference type="Pfam" id="PF00227">
    <property type="entry name" value="Proteasome"/>
    <property type="match status" value="1"/>
</dbReference>
<dbReference type="AlphaFoldDB" id="A0A7S1M756"/>
<comment type="similarity">
    <text evidence="4">Belongs to the peptidase T1B family.</text>
</comment>
<dbReference type="Gene3D" id="3.60.20.10">
    <property type="entry name" value="Glutamine Phosphoribosylpyrophosphate, subunit 1, domain 1"/>
    <property type="match status" value="1"/>
</dbReference>
<dbReference type="CDD" id="cd03760">
    <property type="entry name" value="proteasome_beta_type_4"/>
    <property type="match status" value="1"/>
</dbReference>
<sequence>MAPGQYSADPVKHTLSPIVTGATVIGMKYGGGVLIACDTLASYGSQARYKDVCRLKKVGKYTIMGASGEFSDFQYISDMLDELDDQDFLHEDNCHMGPHEYSSYIGRVMYNRRSKMNPLYNQFVIAGKKDGKSMLSFVDHQGTYFEEDYIATGFGSYLAMPILRNEWRADLTLEEAKAMVVKCLKVCFYRDCRAYNKIQIATCDGETQSISDPITMDHFWGHSLWLEKRLEQTSRGTADTW</sequence>
<organism evidence="5">
    <name type="scientific">Alexandrium catenella</name>
    <name type="common">Red tide dinoflagellate</name>
    <name type="synonym">Gonyaulax catenella</name>
    <dbReference type="NCBI Taxonomy" id="2925"/>
    <lineage>
        <taxon>Eukaryota</taxon>
        <taxon>Sar</taxon>
        <taxon>Alveolata</taxon>
        <taxon>Dinophyceae</taxon>
        <taxon>Gonyaulacales</taxon>
        <taxon>Pyrocystaceae</taxon>
        <taxon>Alexandrium</taxon>
    </lineage>
</organism>
<dbReference type="InterPro" id="IPR016295">
    <property type="entry name" value="Proteasome_beta4"/>
</dbReference>
<reference evidence="5" key="1">
    <citation type="submission" date="2021-01" db="EMBL/GenBank/DDBJ databases">
        <authorList>
            <person name="Corre E."/>
            <person name="Pelletier E."/>
            <person name="Niang G."/>
            <person name="Scheremetjew M."/>
            <person name="Finn R."/>
            <person name="Kale V."/>
            <person name="Holt S."/>
            <person name="Cochrane G."/>
            <person name="Meng A."/>
            <person name="Brown T."/>
            <person name="Cohen L."/>
        </authorList>
    </citation>
    <scope>NUCLEOTIDE SEQUENCE</scope>
    <source>
        <strain evidence="5">OF101</strain>
    </source>
</reference>
<dbReference type="InterPro" id="IPR023333">
    <property type="entry name" value="Proteasome_suB-type"/>
</dbReference>
<dbReference type="EMBL" id="HBGE01030690">
    <property type="protein sequence ID" value="CAD9123565.1"/>
    <property type="molecule type" value="Transcribed_RNA"/>
</dbReference>
<dbReference type="InterPro" id="IPR029055">
    <property type="entry name" value="Ntn_hydrolases_N"/>
</dbReference>
<evidence type="ECO:0000256" key="1">
    <source>
        <dbReference type="ARBA" id="ARBA00022490"/>
    </source>
</evidence>
<dbReference type="GO" id="GO:0005737">
    <property type="term" value="C:cytoplasm"/>
    <property type="evidence" value="ECO:0007669"/>
    <property type="project" value="UniProtKB-SubCell"/>
</dbReference>
<name>A0A7S1M756_ALECA</name>
<dbReference type="PANTHER" id="PTHR32194">
    <property type="entry name" value="METALLOPROTEASE TLDD"/>
    <property type="match status" value="1"/>
</dbReference>
<comment type="function">
    <text evidence="4">Non-catalytic component of the proteasome.</text>
</comment>
<dbReference type="InterPro" id="IPR016050">
    <property type="entry name" value="Proteasome_bsu_CS"/>
</dbReference>
<keyword evidence="2 4" id="KW-0647">Proteasome</keyword>
<dbReference type="InterPro" id="IPR001353">
    <property type="entry name" value="Proteasome_sua/b"/>
</dbReference>
<dbReference type="PROSITE" id="PS00854">
    <property type="entry name" value="PROTEASOME_BETA_1"/>
    <property type="match status" value="1"/>
</dbReference>
<evidence type="ECO:0000256" key="4">
    <source>
        <dbReference type="PIRNR" id="PIRNR001213"/>
    </source>
</evidence>
<dbReference type="PANTHER" id="PTHR32194:SF6">
    <property type="entry name" value="PROTEASOME SUBUNIT BETA"/>
    <property type="match status" value="1"/>
</dbReference>
<gene>
    <name evidence="5" type="ORF">ACAT0790_LOCUS18511</name>
</gene>
<dbReference type="GO" id="GO:0051603">
    <property type="term" value="P:proteolysis involved in protein catabolic process"/>
    <property type="evidence" value="ECO:0007669"/>
    <property type="project" value="InterPro"/>
</dbReference>
<dbReference type="GO" id="GO:0019774">
    <property type="term" value="C:proteasome core complex, beta-subunit complex"/>
    <property type="evidence" value="ECO:0007669"/>
    <property type="project" value="UniProtKB-UniRule"/>
</dbReference>